<dbReference type="InterPro" id="IPR016135">
    <property type="entry name" value="UBQ-conjugating_enzyme/RWD"/>
</dbReference>
<comment type="caution">
    <text evidence="3">The sequence shown here is derived from an EMBL/GenBank/DDBJ whole genome shotgun (WGS) entry which is preliminary data.</text>
</comment>
<protein>
    <recommendedName>
        <fullName evidence="2">UBC core domain-containing protein</fullName>
    </recommendedName>
</protein>
<dbReference type="AlphaFoldDB" id="A0AAN6KTP2"/>
<name>A0AAN6KTP2_9PEZI</name>
<dbReference type="InterPro" id="IPR000608">
    <property type="entry name" value="UBC"/>
</dbReference>
<dbReference type="Proteomes" id="UP001175353">
    <property type="component" value="Unassembled WGS sequence"/>
</dbReference>
<sequence length="293" mass="32105">MAGLPRGFVYQKLCIDLVRIPVLYRVVPGAEELEGPYATAVLRFEIDFTLDYPARAPVIKFLCDVFHPLVTPWTTYTHTSRASAADTMSSADEDRLPPGGLTLRHGFPEWHDERSISQGRTAPVVPEMGDAQRSSAEDDARKAASPIQPHIVQVLQYMRVIFDSAELLDSMPLEHAANTSAWHAWRSYRASTAPATHLPPDPGEGSGNAAPKQHQPGGARQPGQWNWQGVWQDRVRKSVSASKADQALFSAGDHSVIKSPAMGRRRGGVAGAMMCRPPVYMNTPYSRLGHASS</sequence>
<dbReference type="EMBL" id="JAUJLE010000036">
    <property type="protein sequence ID" value="KAK1000744.1"/>
    <property type="molecule type" value="Genomic_DNA"/>
</dbReference>
<evidence type="ECO:0000256" key="1">
    <source>
        <dbReference type="SAM" id="MobiDB-lite"/>
    </source>
</evidence>
<dbReference type="Gene3D" id="3.10.110.10">
    <property type="entry name" value="Ubiquitin Conjugating Enzyme"/>
    <property type="match status" value="1"/>
</dbReference>
<feature type="region of interest" description="Disordered" evidence="1">
    <location>
        <begin position="193"/>
        <end position="225"/>
    </location>
</feature>
<dbReference type="Pfam" id="PF00179">
    <property type="entry name" value="UQ_con"/>
    <property type="match status" value="1"/>
</dbReference>
<organism evidence="3 4">
    <name type="scientific">Friedmanniomyces endolithicus</name>
    <dbReference type="NCBI Taxonomy" id="329885"/>
    <lineage>
        <taxon>Eukaryota</taxon>
        <taxon>Fungi</taxon>
        <taxon>Dikarya</taxon>
        <taxon>Ascomycota</taxon>
        <taxon>Pezizomycotina</taxon>
        <taxon>Dothideomycetes</taxon>
        <taxon>Dothideomycetidae</taxon>
        <taxon>Mycosphaerellales</taxon>
        <taxon>Teratosphaeriaceae</taxon>
        <taxon>Friedmanniomyces</taxon>
    </lineage>
</organism>
<dbReference type="SUPFAM" id="SSF54495">
    <property type="entry name" value="UBC-like"/>
    <property type="match status" value="1"/>
</dbReference>
<feature type="domain" description="UBC core" evidence="2">
    <location>
        <begin position="34"/>
        <end position="71"/>
    </location>
</feature>
<gene>
    <name evidence="3" type="ORF">LTR91_005662</name>
</gene>
<evidence type="ECO:0000313" key="3">
    <source>
        <dbReference type="EMBL" id="KAK1000744.1"/>
    </source>
</evidence>
<evidence type="ECO:0000313" key="4">
    <source>
        <dbReference type="Proteomes" id="UP001175353"/>
    </source>
</evidence>
<reference evidence="3" key="1">
    <citation type="submission" date="2023-06" db="EMBL/GenBank/DDBJ databases">
        <title>Black Yeasts Isolated from many extreme environments.</title>
        <authorList>
            <person name="Coleine C."/>
            <person name="Stajich J.E."/>
            <person name="Selbmann L."/>
        </authorList>
    </citation>
    <scope>NUCLEOTIDE SEQUENCE</scope>
    <source>
        <strain evidence="3">CCFEE 5200</strain>
    </source>
</reference>
<keyword evidence="4" id="KW-1185">Reference proteome</keyword>
<evidence type="ECO:0000259" key="2">
    <source>
        <dbReference type="Pfam" id="PF00179"/>
    </source>
</evidence>
<proteinExistence type="predicted"/>
<accession>A0AAN6KTP2</accession>